<dbReference type="Gene3D" id="3.40.50.300">
    <property type="entry name" value="P-loop containing nucleotide triphosphate hydrolases"/>
    <property type="match status" value="2"/>
</dbReference>
<dbReference type="InterPro" id="IPR014001">
    <property type="entry name" value="Helicase_ATP-bd"/>
</dbReference>
<dbReference type="InterPro" id="IPR004589">
    <property type="entry name" value="DNA_helicase_ATP-dep_RecQ"/>
</dbReference>
<keyword evidence="16" id="KW-1185">Reference proteome</keyword>
<comment type="similarity">
    <text evidence="1">Belongs to the helicase family. RecQ subfamily.</text>
</comment>
<dbReference type="EC" id="5.6.2.4" evidence="10"/>
<dbReference type="InterPro" id="IPR011545">
    <property type="entry name" value="DEAD/DEAH_box_helicase_dom"/>
</dbReference>
<gene>
    <name evidence="15" type="ORF">JM658_07400</name>
</gene>
<protein>
    <recommendedName>
        <fullName evidence="11">ATP-dependent DNA helicase RecQ</fullName>
        <ecNumber evidence="10">5.6.2.4</ecNumber>
    </recommendedName>
    <alternativeName>
        <fullName evidence="12">DNA 3'-5' helicase RecQ</fullName>
    </alternativeName>
</protein>
<evidence type="ECO:0000313" key="16">
    <source>
        <dbReference type="Proteomes" id="UP000829517"/>
    </source>
</evidence>
<dbReference type="RefSeq" id="WP_236958618.1">
    <property type="nucleotide sequence ID" value="NZ_JAETXX010000003.1"/>
</dbReference>
<feature type="domain" description="Helicase ATP-binding" evidence="13">
    <location>
        <begin position="28"/>
        <end position="196"/>
    </location>
</feature>
<proteinExistence type="inferred from homology"/>
<dbReference type="PROSITE" id="PS51192">
    <property type="entry name" value="HELICASE_ATP_BIND_1"/>
    <property type="match status" value="1"/>
</dbReference>
<comment type="catalytic activity">
    <reaction evidence="9">
        <text>Couples ATP hydrolysis with the unwinding of duplex DNA by translocating in the 3'-5' direction.</text>
        <dbReference type="EC" id="5.6.2.4"/>
    </reaction>
</comment>
<evidence type="ECO:0000256" key="7">
    <source>
        <dbReference type="ARBA" id="ARBA00023125"/>
    </source>
</evidence>
<dbReference type="Gene3D" id="1.10.10.10">
    <property type="entry name" value="Winged helix-like DNA-binding domain superfamily/Winged helix DNA-binding domain"/>
    <property type="match status" value="1"/>
</dbReference>
<dbReference type="InterPro" id="IPR001650">
    <property type="entry name" value="Helicase_C-like"/>
</dbReference>
<evidence type="ECO:0000259" key="14">
    <source>
        <dbReference type="PROSITE" id="PS51194"/>
    </source>
</evidence>
<dbReference type="PANTHER" id="PTHR13710:SF105">
    <property type="entry name" value="ATP-DEPENDENT DNA HELICASE Q1"/>
    <property type="match status" value="1"/>
</dbReference>
<keyword evidence="2" id="KW-0479">Metal-binding</keyword>
<name>A0ABS9J2I7_9FLAO</name>
<dbReference type="EMBL" id="JAETXX010000003">
    <property type="protein sequence ID" value="MCF8714656.1"/>
    <property type="molecule type" value="Genomic_DNA"/>
</dbReference>
<keyword evidence="6" id="KW-0067">ATP-binding</keyword>
<dbReference type="NCBIfam" id="TIGR00614">
    <property type="entry name" value="recQ_fam"/>
    <property type="match status" value="1"/>
</dbReference>
<evidence type="ECO:0000256" key="5">
    <source>
        <dbReference type="ARBA" id="ARBA00022806"/>
    </source>
</evidence>
<keyword evidence="7" id="KW-0238">DNA-binding</keyword>
<keyword evidence="4" id="KW-0378">Hydrolase</keyword>
<reference evidence="15 16" key="1">
    <citation type="submission" date="2021-01" db="EMBL/GenBank/DDBJ databases">
        <title>Genome sequencing of Joostella atrarenae M1-2 (= KCTC 23194).</title>
        <authorList>
            <person name="Zakaria M.R."/>
            <person name="Lam M.Q."/>
            <person name="Chong C.S."/>
        </authorList>
    </citation>
    <scope>NUCLEOTIDE SEQUENCE [LARGE SCALE GENOMIC DNA]</scope>
    <source>
        <strain evidence="15 16">M1-2</strain>
    </source>
</reference>
<dbReference type="InterPro" id="IPR027417">
    <property type="entry name" value="P-loop_NTPase"/>
</dbReference>
<evidence type="ECO:0000256" key="2">
    <source>
        <dbReference type="ARBA" id="ARBA00022723"/>
    </source>
</evidence>
<dbReference type="SMART" id="SM00490">
    <property type="entry name" value="HELICc"/>
    <property type="match status" value="1"/>
</dbReference>
<keyword evidence="8" id="KW-0413">Isomerase</keyword>
<feature type="domain" description="Helicase C-terminal" evidence="14">
    <location>
        <begin position="220"/>
        <end position="363"/>
    </location>
</feature>
<dbReference type="PANTHER" id="PTHR13710">
    <property type="entry name" value="DNA HELICASE RECQ FAMILY MEMBER"/>
    <property type="match status" value="1"/>
</dbReference>
<accession>A0ABS9J2I7</accession>
<evidence type="ECO:0000256" key="10">
    <source>
        <dbReference type="ARBA" id="ARBA00034808"/>
    </source>
</evidence>
<dbReference type="GO" id="GO:0004386">
    <property type="term" value="F:helicase activity"/>
    <property type="evidence" value="ECO:0007669"/>
    <property type="project" value="UniProtKB-KW"/>
</dbReference>
<dbReference type="InterPro" id="IPR032284">
    <property type="entry name" value="RecQ_Zn-bd"/>
</dbReference>
<dbReference type="Pfam" id="PF00270">
    <property type="entry name" value="DEAD"/>
    <property type="match status" value="1"/>
</dbReference>
<dbReference type="Proteomes" id="UP000829517">
    <property type="component" value="Unassembled WGS sequence"/>
</dbReference>
<evidence type="ECO:0000256" key="4">
    <source>
        <dbReference type="ARBA" id="ARBA00022801"/>
    </source>
</evidence>
<dbReference type="InterPro" id="IPR036388">
    <property type="entry name" value="WH-like_DNA-bd_sf"/>
</dbReference>
<evidence type="ECO:0000259" key="13">
    <source>
        <dbReference type="PROSITE" id="PS51192"/>
    </source>
</evidence>
<comment type="caution">
    <text evidence="15">The sequence shown here is derived from an EMBL/GenBank/DDBJ whole genome shotgun (WGS) entry which is preliminary data.</text>
</comment>
<dbReference type="Pfam" id="PF16124">
    <property type="entry name" value="RecQ_Zn_bind"/>
    <property type="match status" value="1"/>
</dbReference>
<evidence type="ECO:0000256" key="3">
    <source>
        <dbReference type="ARBA" id="ARBA00022741"/>
    </source>
</evidence>
<keyword evidence="5 15" id="KW-0347">Helicase</keyword>
<evidence type="ECO:0000256" key="1">
    <source>
        <dbReference type="ARBA" id="ARBA00005446"/>
    </source>
</evidence>
<evidence type="ECO:0000256" key="6">
    <source>
        <dbReference type="ARBA" id="ARBA00022840"/>
    </source>
</evidence>
<evidence type="ECO:0000256" key="11">
    <source>
        <dbReference type="ARBA" id="ARBA00044535"/>
    </source>
</evidence>
<sequence length="635" mass="71838">MASTKSPHEILKEYWGYSSFRHPQEEIIKHAIAKKDTLVLLPTGGGKSICFQVPALVNDGICIVISPLIALIKDQVNTLKSKGIKAIALTSGLKFSEVDALLDNCIYGNYKFLYLSPERLQQDLVQERIKGMNVNLIAIDEAHCISQWGNDFRPAYRNTAVIKELLPEVPMMALTASATKLVAQDIIENLHLQSPITIKKSFKRDNISYRVYHSEDKIYKLEQLLKENKGPAIVYAGTRRATVDTSEILNKVGISAAFFHGGIPNAEKNKKLDAWLNDEVRVMVATNAFGMGIDKANVETIAHLNFPDSLESYYQEAGRAGRNGDKAYAVIIKNKSDESWLKNLYIKTLPSVDFVKLLYKKLSNYFQIPYGEGFNLTFSINFNLFCHTYNLNPRLAYNGLKMLDRHSVITLVETHLKKTSIQFIITNQQLFSYLDQNPSAENIVQHIIRSYGGVFDLPTNINTVTIAKKAGTFEQKVIHVLEQLEKDNMITLDAMDTDATITFLVPREDDQTINVISKLIVQQNELKTKQITDVLNYIDNDKVCKSIQILSYFDEKTKEPCGICSVCLKKKSKISSDVLSIAKDEVLKCLRKSPLSSKELLENITFKEVYILEALKELVEEEEIKINDVNKYEIQ</sequence>
<evidence type="ECO:0000313" key="15">
    <source>
        <dbReference type="EMBL" id="MCF8714656.1"/>
    </source>
</evidence>
<dbReference type="SMART" id="SM00487">
    <property type="entry name" value="DEXDc"/>
    <property type="match status" value="1"/>
</dbReference>
<evidence type="ECO:0000256" key="9">
    <source>
        <dbReference type="ARBA" id="ARBA00034617"/>
    </source>
</evidence>
<dbReference type="Pfam" id="PF00271">
    <property type="entry name" value="Helicase_C"/>
    <property type="match status" value="1"/>
</dbReference>
<dbReference type="PROSITE" id="PS51194">
    <property type="entry name" value="HELICASE_CTER"/>
    <property type="match status" value="1"/>
</dbReference>
<dbReference type="CDD" id="cd17920">
    <property type="entry name" value="DEXHc_RecQ"/>
    <property type="match status" value="1"/>
</dbReference>
<keyword evidence="3" id="KW-0547">Nucleotide-binding</keyword>
<organism evidence="15 16">
    <name type="scientific">Joostella atrarenae</name>
    <dbReference type="NCBI Taxonomy" id="679257"/>
    <lineage>
        <taxon>Bacteria</taxon>
        <taxon>Pseudomonadati</taxon>
        <taxon>Bacteroidota</taxon>
        <taxon>Flavobacteriia</taxon>
        <taxon>Flavobacteriales</taxon>
        <taxon>Flavobacteriaceae</taxon>
        <taxon>Joostella</taxon>
    </lineage>
</organism>
<evidence type="ECO:0000256" key="8">
    <source>
        <dbReference type="ARBA" id="ARBA00023235"/>
    </source>
</evidence>
<dbReference type="SUPFAM" id="SSF52540">
    <property type="entry name" value="P-loop containing nucleoside triphosphate hydrolases"/>
    <property type="match status" value="1"/>
</dbReference>
<evidence type="ECO:0000256" key="12">
    <source>
        <dbReference type="ARBA" id="ARBA00044550"/>
    </source>
</evidence>